<gene>
    <name evidence="3" type="ORF">F4560_000836</name>
</gene>
<organism evidence="3 4">
    <name type="scientific">Saccharothrix ecbatanensis</name>
    <dbReference type="NCBI Taxonomy" id="1105145"/>
    <lineage>
        <taxon>Bacteria</taxon>
        <taxon>Bacillati</taxon>
        <taxon>Actinomycetota</taxon>
        <taxon>Actinomycetes</taxon>
        <taxon>Pseudonocardiales</taxon>
        <taxon>Pseudonocardiaceae</taxon>
        <taxon>Saccharothrix</taxon>
    </lineage>
</organism>
<name>A0A7W9HFL9_9PSEU</name>
<keyword evidence="3" id="KW-0378">Hydrolase</keyword>
<dbReference type="GO" id="GO:0016787">
    <property type="term" value="F:hydrolase activity"/>
    <property type="evidence" value="ECO:0007669"/>
    <property type="project" value="UniProtKB-KW"/>
</dbReference>
<dbReference type="Proteomes" id="UP000552097">
    <property type="component" value="Unassembled WGS sequence"/>
</dbReference>
<dbReference type="AlphaFoldDB" id="A0A7W9HFL9"/>
<keyword evidence="1" id="KW-0732">Signal</keyword>
<accession>A0A7W9HFL9</accession>
<dbReference type="Pfam" id="PF01471">
    <property type="entry name" value="PG_binding_1"/>
    <property type="match status" value="1"/>
</dbReference>
<sequence length="156" mass="16596">MTKTTGVLRRAGVGLAAMLMATIGAVASTGTAAAATPLCEKVLARSINGIAIYVPAAANGSQTCHISRSQAANTTIVRHLQRTMIKCYGALHLVSPYQDEKIVNLTADGDFGPRTEAALKAVQRNIYVTIDGSYGPITRDAMRFIKTDGSICYDYR</sequence>
<dbReference type="RefSeq" id="WP_184916414.1">
    <property type="nucleotide sequence ID" value="NZ_JACHMO010000001.1"/>
</dbReference>
<evidence type="ECO:0000259" key="2">
    <source>
        <dbReference type="Pfam" id="PF01471"/>
    </source>
</evidence>
<evidence type="ECO:0000313" key="4">
    <source>
        <dbReference type="Proteomes" id="UP000552097"/>
    </source>
</evidence>
<feature type="chain" id="PRO_5031406472" evidence="1">
    <location>
        <begin position="35"/>
        <end position="156"/>
    </location>
</feature>
<proteinExistence type="predicted"/>
<feature type="domain" description="Peptidoglycan binding-like" evidence="2">
    <location>
        <begin position="104"/>
        <end position="142"/>
    </location>
</feature>
<dbReference type="InterPro" id="IPR002477">
    <property type="entry name" value="Peptidoglycan-bd-like"/>
</dbReference>
<comment type="caution">
    <text evidence="3">The sequence shown here is derived from an EMBL/GenBank/DDBJ whole genome shotgun (WGS) entry which is preliminary data.</text>
</comment>
<dbReference type="InterPro" id="IPR036366">
    <property type="entry name" value="PGBDSf"/>
</dbReference>
<evidence type="ECO:0000313" key="3">
    <source>
        <dbReference type="EMBL" id="MBB5801068.1"/>
    </source>
</evidence>
<reference evidence="3 4" key="1">
    <citation type="submission" date="2020-08" db="EMBL/GenBank/DDBJ databases">
        <title>Sequencing the genomes of 1000 actinobacteria strains.</title>
        <authorList>
            <person name="Klenk H.-P."/>
        </authorList>
    </citation>
    <scope>NUCLEOTIDE SEQUENCE [LARGE SCALE GENOMIC DNA]</scope>
    <source>
        <strain evidence="3 4">DSM 45486</strain>
    </source>
</reference>
<evidence type="ECO:0000256" key="1">
    <source>
        <dbReference type="SAM" id="SignalP"/>
    </source>
</evidence>
<protein>
    <submittedName>
        <fullName evidence="3">Peptidoglycan hydrolase-like protein with peptidoglycan-binding domain</fullName>
    </submittedName>
</protein>
<dbReference type="SUPFAM" id="SSF47090">
    <property type="entry name" value="PGBD-like"/>
    <property type="match status" value="1"/>
</dbReference>
<dbReference type="InterPro" id="IPR036365">
    <property type="entry name" value="PGBD-like_sf"/>
</dbReference>
<dbReference type="EMBL" id="JACHMO010000001">
    <property type="protein sequence ID" value="MBB5801068.1"/>
    <property type="molecule type" value="Genomic_DNA"/>
</dbReference>
<keyword evidence="4" id="KW-1185">Reference proteome</keyword>
<feature type="signal peptide" evidence="1">
    <location>
        <begin position="1"/>
        <end position="34"/>
    </location>
</feature>
<dbReference type="Gene3D" id="1.10.101.10">
    <property type="entry name" value="PGBD-like superfamily/PGBD"/>
    <property type="match status" value="1"/>
</dbReference>